<dbReference type="InterPro" id="IPR000160">
    <property type="entry name" value="GGDEF_dom"/>
</dbReference>
<dbReference type="SMART" id="SM00267">
    <property type="entry name" value="GGDEF"/>
    <property type="match status" value="1"/>
</dbReference>
<dbReference type="GO" id="GO:0043709">
    <property type="term" value="P:cell adhesion involved in single-species biofilm formation"/>
    <property type="evidence" value="ECO:0007669"/>
    <property type="project" value="TreeGrafter"/>
</dbReference>
<dbReference type="AlphaFoldDB" id="A0A1M4WRY0"/>
<feature type="transmembrane region" description="Helical" evidence="4">
    <location>
        <begin position="73"/>
        <end position="94"/>
    </location>
</feature>
<comment type="cofactor">
    <cofactor evidence="1">
        <name>Mg(2+)</name>
        <dbReference type="ChEBI" id="CHEBI:18420"/>
    </cofactor>
</comment>
<evidence type="ECO:0000256" key="1">
    <source>
        <dbReference type="ARBA" id="ARBA00001946"/>
    </source>
</evidence>
<dbReference type="GO" id="GO:1902201">
    <property type="term" value="P:negative regulation of bacterial-type flagellum-dependent cell motility"/>
    <property type="evidence" value="ECO:0007669"/>
    <property type="project" value="TreeGrafter"/>
</dbReference>
<dbReference type="RefSeq" id="WP_072838501.1">
    <property type="nucleotide sequence ID" value="NZ_FQVF01000004.1"/>
</dbReference>
<evidence type="ECO:0000256" key="4">
    <source>
        <dbReference type="SAM" id="Phobius"/>
    </source>
</evidence>
<evidence type="ECO:0000256" key="3">
    <source>
        <dbReference type="ARBA" id="ARBA00034247"/>
    </source>
</evidence>
<dbReference type="PROSITE" id="PS50887">
    <property type="entry name" value="GGDEF"/>
    <property type="match status" value="1"/>
</dbReference>
<keyword evidence="7" id="KW-1185">Reference proteome</keyword>
<sequence length="356" mass="40957">MKKRSIKEEIKIATTYKVLISLCITCLSFATFVFFFPTKHIIDFVIPFSNVFLMLGLLWFFSRSPDSRARITIKICAAIGILTFIPPVLFFTIGAWQDQWRLVDELPPIIGIVIASLVIGMIMLPMKYKKYILVLWGILALPILHYLFNHLDELHTPRGREILSMLIPASLLFYIIYPYQNKITRHMNQVTFDLQRSEESAFRDYLTDVFNRRGLSHWLGQRHFDDKIGVLLIDIDHFKNVNDHYGHSIGDRVLIELASRLRTVYTEEHAIARWGGEEFVIVLANPHQDTLNDIAVLFQTSLSSLPYKVVGKVTVSLGVSTINHHESFSTLIEQADKALYIAKNNGRNQTVFFPNT</sequence>
<dbReference type="InterPro" id="IPR043128">
    <property type="entry name" value="Rev_trsase/Diguanyl_cyclase"/>
</dbReference>
<keyword evidence="4" id="KW-0472">Membrane</keyword>
<dbReference type="EC" id="2.7.7.65" evidence="2"/>
<evidence type="ECO:0000313" key="6">
    <source>
        <dbReference type="EMBL" id="SHE83803.1"/>
    </source>
</evidence>
<name>A0A1M4WRY0_9GAMM</name>
<feature type="domain" description="GGDEF" evidence="5">
    <location>
        <begin position="226"/>
        <end position="355"/>
    </location>
</feature>
<proteinExistence type="predicted"/>
<dbReference type="InterPro" id="IPR050469">
    <property type="entry name" value="Diguanylate_Cyclase"/>
</dbReference>
<protein>
    <recommendedName>
        <fullName evidence="2">diguanylate cyclase</fullName>
        <ecNumber evidence="2">2.7.7.65</ecNumber>
    </recommendedName>
</protein>
<feature type="transmembrane region" description="Helical" evidence="4">
    <location>
        <begin position="12"/>
        <end position="35"/>
    </location>
</feature>
<dbReference type="CDD" id="cd01949">
    <property type="entry name" value="GGDEF"/>
    <property type="match status" value="1"/>
</dbReference>
<evidence type="ECO:0000259" key="5">
    <source>
        <dbReference type="PROSITE" id="PS50887"/>
    </source>
</evidence>
<dbReference type="EMBL" id="FQVF01000004">
    <property type="protein sequence ID" value="SHE83803.1"/>
    <property type="molecule type" value="Genomic_DNA"/>
</dbReference>
<dbReference type="Gene3D" id="3.30.70.270">
    <property type="match status" value="1"/>
</dbReference>
<feature type="transmembrane region" description="Helical" evidence="4">
    <location>
        <begin position="160"/>
        <end position="177"/>
    </location>
</feature>
<dbReference type="FunFam" id="3.30.70.270:FF:000001">
    <property type="entry name" value="Diguanylate cyclase domain protein"/>
    <property type="match status" value="1"/>
</dbReference>
<dbReference type="Proteomes" id="UP000184517">
    <property type="component" value="Unassembled WGS sequence"/>
</dbReference>
<dbReference type="STRING" id="1122206.SAMN02745753_00864"/>
<dbReference type="PANTHER" id="PTHR45138:SF9">
    <property type="entry name" value="DIGUANYLATE CYCLASE DGCM-RELATED"/>
    <property type="match status" value="1"/>
</dbReference>
<evidence type="ECO:0000313" key="7">
    <source>
        <dbReference type="Proteomes" id="UP000184517"/>
    </source>
</evidence>
<comment type="catalytic activity">
    <reaction evidence="3">
        <text>2 GTP = 3',3'-c-di-GMP + 2 diphosphate</text>
        <dbReference type="Rhea" id="RHEA:24898"/>
        <dbReference type="ChEBI" id="CHEBI:33019"/>
        <dbReference type="ChEBI" id="CHEBI:37565"/>
        <dbReference type="ChEBI" id="CHEBI:58805"/>
        <dbReference type="EC" id="2.7.7.65"/>
    </reaction>
</comment>
<dbReference type="NCBIfam" id="TIGR00254">
    <property type="entry name" value="GGDEF"/>
    <property type="match status" value="1"/>
</dbReference>
<keyword evidence="4" id="KW-1133">Transmembrane helix</keyword>
<reference evidence="7" key="1">
    <citation type="submission" date="2016-11" db="EMBL/GenBank/DDBJ databases">
        <authorList>
            <person name="Varghese N."/>
            <person name="Submissions S."/>
        </authorList>
    </citation>
    <scope>NUCLEOTIDE SEQUENCE [LARGE SCALE GENOMIC DNA]</scope>
    <source>
        <strain evidence="7">DSM 16579</strain>
    </source>
</reference>
<dbReference type="OrthoDB" id="9803824at2"/>
<evidence type="ECO:0000256" key="2">
    <source>
        <dbReference type="ARBA" id="ARBA00012528"/>
    </source>
</evidence>
<feature type="transmembrane region" description="Helical" evidence="4">
    <location>
        <begin position="106"/>
        <end position="124"/>
    </location>
</feature>
<feature type="transmembrane region" description="Helical" evidence="4">
    <location>
        <begin position="131"/>
        <end position="148"/>
    </location>
</feature>
<organism evidence="6 7">
    <name type="scientific">Marinomonas polaris DSM 16579</name>
    <dbReference type="NCBI Taxonomy" id="1122206"/>
    <lineage>
        <taxon>Bacteria</taxon>
        <taxon>Pseudomonadati</taxon>
        <taxon>Pseudomonadota</taxon>
        <taxon>Gammaproteobacteria</taxon>
        <taxon>Oceanospirillales</taxon>
        <taxon>Oceanospirillaceae</taxon>
        <taxon>Marinomonas</taxon>
    </lineage>
</organism>
<feature type="transmembrane region" description="Helical" evidence="4">
    <location>
        <begin position="41"/>
        <end position="61"/>
    </location>
</feature>
<dbReference type="Pfam" id="PF00990">
    <property type="entry name" value="GGDEF"/>
    <property type="match status" value="1"/>
</dbReference>
<dbReference type="PANTHER" id="PTHR45138">
    <property type="entry name" value="REGULATORY COMPONENTS OF SENSORY TRANSDUCTION SYSTEM"/>
    <property type="match status" value="1"/>
</dbReference>
<keyword evidence="4" id="KW-0812">Transmembrane</keyword>
<dbReference type="SUPFAM" id="SSF55073">
    <property type="entry name" value="Nucleotide cyclase"/>
    <property type="match status" value="1"/>
</dbReference>
<dbReference type="GO" id="GO:0005886">
    <property type="term" value="C:plasma membrane"/>
    <property type="evidence" value="ECO:0007669"/>
    <property type="project" value="TreeGrafter"/>
</dbReference>
<gene>
    <name evidence="6" type="ORF">SAMN02745753_00864</name>
</gene>
<dbReference type="InterPro" id="IPR029787">
    <property type="entry name" value="Nucleotide_cyclase"/>
</dbReference>
<accession>A0A1M4WRY0</accession>
<dbReference type="GO" id="GO:0052621">
    <property type="term" value="F:diguanylate cyclase activity"/>
    <property type="evidence" value="ECO:0007669"/>
    <property type="project" value="UniProtKB-EC"/>
</dbReference>